<proteinExistence type="predicted"/>
<evidence type="ECO:0000256" key="3">
    <source>
        <dbReference type="PIRSR" id="PIRSR617939-2"/>
    </source>
</evidence>
<comment type="caution">
    <text evidence="4">The sequence shown here is derived from an EMBL/GenBank/DDBJ whole genome shotgun (WGS) entry which is preliminary data.</text>
</comment>
<name>A0A432W174_9GAMM</name>
<evidence type="ECO:0000256" key="1">
    <source>
        <dbReference type="ARBA" id="ARBA00023239"/>
    </source>
</evidence>
<dbReference type="RefSeq" id="WP_126804615.1">
    <property type="nucleotide sequence ID" value="NZ_PIPL01000004.1"/>
</dbReference>
<dbReference type="Gene3D" id="3.10.490.10">
    <property type="entry name" value="Gamma-glutamyl cyclotransferase-like"/>
    <property type="match status" value="1"/>
</dbReference>
<dbReference type="AlphaFoldDB" id="A0A432W174"/>
<dbReference type="SUPFAM" id="SSF110857">
    <property type="entry name" value="Gamma-glutamyl cyclotransferase-like"/>
    <property type="match status" value="1"/>
</dbReference>
<feature type="active site" description="Proton acceptor" evidence="2">
    <location>
        <position position="77"/>
    </location>
</feature>
<dbReference type="OrthoDB" id="5401862at2"/>
<protein>
    <recommendedName>
        <fullName evidence="6">Gamma-glutamylcyclotransferase</fullName>
    </recommendedName>
</protein>
<dbReference type="CDD" id="cd06661">
    <property type="entry name" value="GGCT_like"/>
    <property type="match status" value="1"/>
</dbReference>
<evidence type="ECO:0000313" key="5">
    <source>
        <dbReference type="Proteomes" id="UP000288293"/>
    </source>
</evidence>
<keyword evidence="1" id="KW-0456">Lyase</keyword>
<keyword evidence="5" id="KW-1185">Reference proteome</keyword>
<dbReference type="PANTHER" id="PTHR12935:SF0">
    <property type="entry name" value="GAMMA-GLUTAMYLCYCLOTRANSFERASE"/>
    <property type="match status" value="1"/>
</dbReference>
<dbReference type="PANTHER" id="PTHR12935">
    <property type="entry name" value="GAMMA-GLUTAMYLCYCLOTRANSFERASE"/>
    <property type="match status" value="1"/>
</dbReference>
<evidence type="ECO:0000313" key="4">
    <source>
        <dbReference type="EMBL" id="RUO22974.1"/>
    </source>
</evidence>
<sequence>MFYFAYGSNMSSRRLLARVPSARIVGVGVLPGYQMSFSKFSQDGSAKCCIQPDKKSSTLGVIFKIPQDQRYTLDRIEGQGYGYTATDVEVLTQSGESISAFTYAGTDLKEGLKPYEWYKHHVLVGAREHDLSETYINSITRVAAIEDLDNQRHQHEMSIYPSDKVL</sequence>
<feature type="binding site" evidence="3">
    <location>
        <begin position="3"/>
        <end position="8"/>
    </location>
    <ligand>
        <name>substrate</name>
    </ligand>
</feature>
<gene>
    <name evidence="4" type="ORF">CWE09_13660</name>
</gene>
<evidence type="ECO:0000256" key="2">
    <source>
        <dbReference type="PIRSR" id="PIRSR617939-1"/>
    </source>
</evidence>
<organism evidence="4 5">
    <name type="scientific">Aliidiomarina minuta</name>
    <dbReference type="NCBI Taxonomy" id="880057"/>
    <lineage>
        <taxon>Bacteria</taxon>
        <taxon>Pseudomonadati</taxon>
        <taxon>Pseudomonadota</taxon>
        <taxon>Gammaproteobacteria</taxon>
        <taxon>Alteromonadales</taxon>
        <taxon>Idiomarinaceae</taxon>
        <taxon>Aliidiomarina</taxon>
    </lineage>
</organism>
<dbReference type="InterPro" id="IPR017939">
    <property type="entry name" value="G-Glutamylcylcotransferase"/>
</dbReference>
<dbReference type="Pfam" id="PF13772">
    <property type="entry name" value="AIG2_2"/>
    <property type="match status" value="1"/>
</dbReference>
<evidence type="ECO:0008006" key="6">
    <source>
        <dbReference type="Google" id="ProtNLM"/>
    </source>
</evidence>
<dbReference type="InterPro" id="IPR036568">
    <property type="entry name" value="GGCT-like_sf"/>
</dbReference>
<dbReference type="EMBL" id="PIPL01000004">
    <property type="protein sequence ID" value="RUO22974.1"/>
    <property type="molecule type" value="Genomic_DNA"/>
</dbReference>
<dbReference type="GO" id="GO:0003839">
    <property type="term" value="F:gamma-glutamylcyclotransferase activity"/>
    <property type="evidence" value="ECO:0007669"/>
    <property type="project" value="InterPro"/>
</dbReference>
<reference evidence="4 5" key="1">
    <citation type="journal article" date="2011" name="Front. Microbiol.">
        <title>Genomic signatures of strain selection and enhancement in Bacillus atrophaeus var. globigii, a historical biowarfare simulant.</title>
        <authorList>
            <person name="Gibbons H.S."/>
            <person name="Broomall S.M."/>
            <person name="McNew L.A."/>
            <person name="Daligault H."/>
            <person name="Chapman C."/>
            <person name="Bruce D."/>
            <person name="Karavis M."/>
            <person name="Krepps M."/>
            <person name="McGregor P.A."/>
            <person name="Hong C."/>
            <person name="Park K.H."/>
            <person name="Akmal A."/>
            <person name="Feldman A."/>
            <person name="Lin J.S."/>
            <person name="Chang W.E."/>
            <person name="Higgs B.W."/>
            <person name="Demirev P."/>
            <person name="Lindquist J."/>
            <person name="Liem A."/>
            <person name="Fochler E."/>
            <person name="Read T.D."/>
            <person name="Tapia R."/>
            <person name="Johnson S."/>
            <person name="Bishop-Lilly K.A."/>
            <person name="Detter C."/>
            <person name="Han C."/>
            <person name="Sozhamannan S."/>
            <person name="Rosenzweig C.N."/>
            <person name="Skowronski E.W."/>
        </authorList>
    </citation>
    <scope>NUCLEOTIDE SEQUENCE [LARGE SCALE GENOMIC DNA]</scope>
    <source>
        <strain evidence="4 5">MLST1</strain>
    </source>
</reference>
<dbReference type="Proteomes" id="UP000288293">
    <property type="component" value="Unassembled WGS sequence"/>
</dbReference>
<dbReference type="InterPro" id="IPR013024">
    <property type="entry name" value="GGCT-like"/>
</dbReference>
<feature type="binding site" evidence="3">
    <location>
        <position position="118"/>
    </location>
    <ligand>
        <name>substrate</name>
    </ligand>
</feature>
<accession>A0A432W174</accession>